<feature type="compositionally biased region" description="Low complexity" evidence="1">
    <location>
        <begin position="58"/>
        <end position="70"/>
    </location>
</feature>
<keyword evidence="4" id="KW-1185">Reference proteome</keyword>
<evidence type="ECO:0000313" key="3">
    <source>
        <dbReference type="EMBL" id="CAG8694192.1"/>
    </source>
</evidence>
<dbReference type="Proteomes" id="UP000789508">
    <property type="component" value="Unassembled WGS sequence"/>
</dbReference>
<gene>
    <name evidence="3" type="ORF">ALEPTO_LOCUS11320</name>
</gene>
<name>A0A9N9HL75_9GLOM</name>
<feature type="non-terminal residue" evidence="3">
    <location>
        <position position="238"/>
    </location>
</feature>
<accession>A0A9N9HL75</accession>
<evidence type="ECO:0000313" key="4">
    <source>
        <dbReference type="Proteomes" id="UP000789508"/>
    </source>
</evidence>
<feature type="transmembrane region" description="Helical" evidence="2">
    <location>
        <begin position="105"/>
        <end position="124"/>
    </location>
</feature>
<organism evidence="3 4">
    <name type="scientific">Ambispora leptoticha</name>
    <dbReference type="NCBI Taxonomy" id="144679"/>
    <lineage>
        <taxon>Eukaryota</taxon>
        <taxon>Fungi</taxon>
        <taxon>Fungi incertae sedis</taxon>
        <taxon>Mucoromycota</taxon>
        <taxon>Glomeromycotina</taxon>
        <taxon>Glomeromycetes</taxon>
        <taxon>Archaeosporales</taxon>
        <taxon>Ambisporaceae</taxon>
        <taxon>Ambispora</taxon>
    </lineage>
</organism>
<keyword evidence="2" id="KW-1133">Transmembrane helix</keyword>
<proteinExistence type="predicted"/>
<protein>
    <submittedName>
        <fullName evidence="3">5530_t:CDS:1</fullName>
    </submittedName>
</protein>
<reference evidence="3" key="1">
    <citation type="submission" date="2021-06" db="EMBL/GenBank/DDBJ databases">
        <authorList>
            <person name="Kallberg Y."/>
            <person name="Tangrot J."/>
            <person name="Rosling A."/>
        </authorList>
    </citation>
    <scope>NUCLEOTIDE SEQUENCE</scope>
    <source>
        <strain evidence="3">FL130A</strain>
    </source>
</reference>
<sequence>EGGKQEYERKNIEYQKRWEALSSEEKLVEVKKEYRHGENITEIAARSEIPPMPTGNDNNFSSSASENGSKSNERQGKDEDNSKNYQKQDHSQSEKNLLGINSTGLIIGGIVVISFALFATFLFTEKEKQDLEKYKIREVEHPNNNIMFSFSRGSGACFRKECIGHHPQQLGVFCSKDCHDEQLGGANLEEKDIYRDESKKFRKWLREKYGEEEFACDKMAAPGEKYCFYCEHERSGEK</sequence>
<keyword evidence="2" id="KW-0472">Membrane</keyword>
<comment type="caution">
    <text evidence="3">The sequence shown here is derived from an EMBL/GenBank/DDBJ whole genome shotgun (WGS) entry which is preliminary data.</text>
</comment>
<dbReference type="EMBL" id="CAJVPS010017551">
    <property type="protein sequence ID" value="CAG8694192.1"/>
    <property type="molecule type" value="Genomic_DNA"/>
</dbReference>
<dbReference type="OrthoDB" id="10556657at2759"/>
<feature type="compositionally biased region" description="Basic and acidic residues" evidence="1">
    <location>
        <begin position="71"/>
        <end position="93"/>
    </location>
</feature>
<evidence type="ECO:0000256" key="1">
    <source>
        <dbReference type="SAM" id="MobiDB-lite"/>
    </source>
</evidence>
<evidence type="ECO:0000256" key="2">
    <source>
        <dbReference type="SAM" id="Phobius"/>
    </source>
</evidence>
<keyword evidence="2" id="KW-0812">Transmembrane</keyword>
<feature type="region of interest" description="Disordered" evidence="1">
    <location>
        <begin position="39"/>
        <end position="93"/>
    </location>
</feature>
<dbReference type="AlphaFoldDB" id="A0A9N9HL75"/>